<evidence type="ECO:0008006" key="3">
    <source>
        <dbReference type="Google" id="ProtNLM"/>
    </source>
</evidence>
<dbReference type="RefSeq" id="WP_005465121.1">
    <property type="nucleotide sequence ID" value="NZ_CM001484.1"/>
</dbReference>
<dbReference type="SUPFAM" id="SSF53167">
    <property type="entry name" value="Purine and uridine phosphorylases"/>
    <property type="match status" value="1"/>
</dbReference>
<evidence type="ECO:0000313" key="2">
    <source>
        <dbReference type="Proteomes" id="UP000005087"/>
    </source>
</evidence>
<dbReference type="STRING" id="928724.SacglDRAFT_02607"/>
<name>I1D3H5_9PSEU</name>
<gene>
    <name evidence="1" type="ORF">SacglDRAFT_02607</name>
</gene>
<keyword evidence="2" id="KW-1185">Reference proteome</keyword>
<organism evidence="1 2">
    <name type="scientific">Saccharomonospora glauca K62</name>
    <dbReference type="NCBI Taxonomy" id="928724"/>
    <lineage>
        <taxon>Bacteria</taxon>
        <taxon>Bacillati</taxon>
        <taxon>Actinomycetota</taxon>
        <taxon>Actinomycetes</taxon>
        <taxon>Pseudonocardiales</taxon>
        <taxon>Pseudonocardiaceae</taxon>
        <taxon>Saccharomonospora</taxon>
    </lineage>
</organism>
<dbReference type="GO" id="GO:0003824">
    <property type="term" value="F:catalytic activity"/>
    <property type="evidence" value="ECO:0007669"/>
    <property type="project" value="InterPro"/>
</dbReference>
<evidence type="ECO:0000313" key="1">
    <source>
        <dbReference type="EMBL" id="EIE99499.1"/>
    </source>
</evidence>
<sequence length="205" mass="21272">MPNRTDALLVLCPLTVEAVSVRSGLKGGRVVWAGMRAWRRSAVCAVLRRGPRVPVAVVGVACALTPHARPGDLVVPDVVRSPRGARRCSSSTKLVSALRAAGRTVHTGALVESERIVGRAADTTSDAVALDLESGLLLDLVDDGRPVTVLRAVVDTPARPLLSAATVPGGVAALAALRASGPALRTWATTVARGNDNPVKEVRHP</sequence>
<dbReference type="Gene3D" id="3.40.50.1580">
    <property type="entry name" value="Nucleoside phosphorylase domain"/>
    <property type="match status" value="1"/>
</dbReference>
<dbReference type="InterPro" id="IPR035994">
    <property type="entry name" value="Nucleoside_phosphorylase_sf"/>
</dbReference>
<protein>
    <recommendedName>
        <fullName evidence="3">Nucleoside phosphorylase</fullName>
    </recommendedName>
</protein>
<dbReference type="OrthoDB" id="3474880at2"/>
<dbReference type="HOGENOM" id="CLU_1271527_0_0_11"/>
<dbReference type="EMBL" id="CM001484">
    <property type="protein sequence ID" value="EIE99499.1"/>
    <property type="molecule type" value="Genomic_DNA"/>
</dbReference>
<accession>I1D3H5</accession>
<dbReference type="GO" id="GO:0009116">
    <property type="term" value="P:nucleoside metabolic process"/>
    <property type="evidence" value="ECO:0007669"/>
    <property type="project" value="InterPro"/>
</dbReference>
<reference evidence="1 2" key="1">
    <citation type="submission" date="2011-09" db="EMBL/GenBank/DDBJ databases">
        <authorList>
            <consortium name="US DOE Joint Genome Institute (JGI-PGF)"/>
            <person name="Lucas S."/>
            <person name="Han J."/>
            <person name="Lapidus A."/>
            <person name="Cheng J.-F."/>
            <person name="Goodwin L."/>
            <person name="Pitluck S."/>
            <person name="Peters L."/>
            <person name="Land M.L."/>
            <person name="Hauser L."/>
            <person name="Brambilla E."/>
            <person name="Klenk H.-P."/>
            <person name="Woyke T.J."/>
        </authorList>
    </citation>
    <scope>NUCLEOTIDE SEQUENCE [LARGE SCALE GENOMIC DNA]</scope>
    <source>
        <strain evidence="1 2">K62</strain>
    </source>
</reference>
<reference evidence="2" key="2">
    <citation type="submission" date="2012-01" db="EMBL/GenBank/DDBJ databases">
        <title>Noncontiguous Finished sequence of chromosome of Saccharomonospora glauca K62.</title>
        <authorList>
            <consortium name="US DOE Joint Genome Institute"/>
            <person name="Lucas S."/>
            <person name="Han J."/>
            <person name="Lapidus A."/>
            <person name="Cheng J.-F."/>
            <person name="Goodwin L."/>
            <person name="Pitluck S."/>
            <person name="Peters L."/>
            <person name="Mikhailova N."/>
            <person name="Held B."/>
            <person name="Detter J.C."/>
            <person name="Han C."/>
            <person name="Tapia R."/>
            <person name="Land M."/>
            <person name="Hauser L."/>
            <person name="Kyrpides N."/>
            <person name="Ivanova N."/>
            <person name="Pagani I."/>
            <person name="Brambilla E.-M."/>
            <person name="Klenk H.-P."/>
            <person name="Woyke T."/>
        </authorList>
    </citation>
    <scope>NUCLEOTIDE SEQUENCE [LARGE SCALE GENOMIC DNA]</scope>
    <source>
        <strain evidence="2">K62</strain>
    </source>
</reference>
<proteinExistence type="predicted"/>
<dbReference type="Proteomes" id="UP000005087">
    <property type="component" value="Chromosome"/>
</dbReference>
<dbReference type="AlphaFoldDB" id="I1D3H5"/>
<dbReference type="eggNOG" id="COG0775">
    <property type="taxonomic scope" value="Bacteria"/>
</dbReference>